<dbReference type="EMBL" id="JBHSGG010000016">
    <property type="protein sequence ID" value="MFC4727730.1"/>
    <property type="molecule type" value="Genomic_DNA"/>
</dbReference>
<gene>
    <name evidence="2" type="ORF">ACFO3Q_06050</name>
</gene>
<dbReference type="PROSITE" id="PS51300">
    <property type="entry name" value="NIRD"/>
    <property type="match status" value="1"/>
</dbReference>
<organism evidence="2 3">
    <name type="scientific">Coralloluteibacterium thermophilum</name>
    <dbReference type="NCBI Taxonomy" id="2707049"/>
    <lineage>
        <taxon>Bacteria</taxon>
        <taxon>Pseudomonadati</taxon>
        <taxon>Pseudomonadota</taxon>
        <taxon>Gammaproteobacteria</taxon>
        <taxon>Lysobacterales</taxon>
        <taxon>Lysobacteraceae</taxon>
        <taxon>Coralloluteibacterium</taxon>
    </lineage>
</organism>
<evidence type="ECO:0000313" key="2">
    <source>
        <dbReference type="EMBL" id="MFC4727730.1"/>
    </source>
</evidence>
<keyword evidence="1" id="KW-1133">Transmembrane helix</keyword>
<sequence>MRAHRPPADDTLRRLSSRALAERYRALHAEAHRLFAAAAEIDDDARRQRALARAEREAAPLVAEGAAIQHERARRARRFAAWMRGCALAVALAGSGLVAWLAMGQG</sequence>
<name>A0ABV9NL24_9GAMM</name>
<feature type="transmembrane region" description="Helical" evidence="1">
    <location>
        <begin position="81"/>
        <end position="103"/>
    </location>
</feature>
<proteinExistence type="predicted"/>
<dbReference type="RefSeq" id="WP_377003742.1">
    <property type="nucleotide sequence ID" value="NZ_JBHSGG010000016.1"/>
</dbReference>
<protein>
    <submittedName>
        <fullName evidence="2">Uncharacterized protein</fullName>
    </submittedName>
</protein>
<keyword evidence="3" id="KW-1185">Reference proteome</keyword>
<evidence type="ECO:0000313" key="3">
    <source>
        <dbReference type="Proteomes" id="UP001595892"/>
    </source>
</evidence>
<accession>A0ABV9NL24</accession>
<dbReference type="Proteomes" id="UP001595892">
    <property type="component" value="Unassembled WGS sequence"/>
</dbReference>
<reference evidence="3" key="1">
    <citation type="journal article" date="2019" name="Int. J. Syst. Evol. Microbiol.">
        <title>The Global Catalogue of Microorganisms (GCM) 10K type strain sequencing project: providing services to taxonomists for standard genome sequencing and annotation.</title>
        <authorList>
            <consortium name="The Broad Institute Genomics Platform"/>
            <consortium name="The Broad Institute Genome Sequencing Center for Infectious Disease"/>
            <person name="Wu L."/>
            <person name="Ma J."/>
        </authorList>
    </citation>
    <scope>NUCLEOTIDE SEQUENCE [LARGE SCALE GENOMIC DNA]</scope>
    <source>
        <strain evidence="3">CGMCC 1.13574</strain>
    </source>
</reference>
<keyword evidence="1" id="KW-0812">Transmembrane</keyword>
<comment type="caution">
    <text evidence="2">The sequence shown here is derived from an EMBL/GenBank/DDBJ whole genome shotgun (WGS) entry which is preliminary data.</text>
</comment>
<keyword evidence="1" id="KW-0472">Membrane</keyword>
<evidence type="ECO:0000256" key="1">
    <source>
        <dbReference type="SAM" id="Phobius"/>
    </source>
</evidence>